<dbReference type="AlphaFoldDB" id="A0A0D8JVU9"/>
<dbReference type="VEuPathDB" id="FungiDB:CIMG_13405"/>
<dbReference type="KEGG" id="cim:CIMG_13405"/>
<proteinExistence type="predicted"/>
<accession>A0A0D8JVU9</accession>
<sequence length="106" mass="12445">MMQNYSKIQSVVQEIHHLALREHLCVVREEARRFDYRCDRWIMFGITNALRSCVDGCYPDAHGLCIYARALLNYLVLWNDRTESFSYLAPISLHLSWWSAHGRAQG</sequence>
<dbReference type="RefSeq" id="XP_004446126.1">
    <property type="nucleotide sequence ID" value="XM_004446069.1"/>
</dbReference>
<dbReference type="Proteomes" id="UP000001261">
    <property type="component" value="Unassembled WGS sequence"/>
</dbReference>
<organism evidence="1 2">
    <name type="scientific">Coccidioides immitis (strain RS)</name>
    <name type="common">Valley fever fungus</name>
    <dbReference type="NCBI Taxonomy" id="246410"/>
    <lineage>
        <taxon>Eukaryota</taxon>
        <taxon>Fungi</taxon>
        <taxon>Dikarya</taxon>
        <taxon>Ascomycota</taxon>
        <taxon>Pezizomycotina</taxon>
        <taxon>Eurotiomycetes</taxon>
        <taxon>Eurotiomycetidae</taxon>
        <taxon>Onygenales</taxon>
        <taxon>Onygenaceae</taxon>
        <taxon>Coccidioides</taxon>
    </lineage>
</organism>
<dbReference type="EMBL" id="GG704914">
    <property type="protein sequence ID" value="KJF61071.1"/>
    <property type="molecule type" value="Genomic_DNA"/>
</dbReference>
<dbReference type="GeneID" id="24165032"/>
<name>A0A0D8JVU9_COCIM</name>
<keyword evidence="2" id="KW-1185">Reference proteome</keyword>
<evidence type="ECO:0000313" key="1">
    <source>
        <dbReference type="EMBL" id="KJF61071.1"/>
    </source>
</evidence>
<evidence type="ECO:0000313" key="2">
    <source>
        <dbReference type="Proteomes" id="UP000001261"/>
    </source>
</evidence>
<dbReference type="InParanoid" id="A0A0D8JVU9"/>
<protein>
    <submittedName>
        <fullName evidence="1">Uncharacterized protein</fullName>
    </submittedName>
</protein>
<reference evidence="2" key="2">
    <citation type="journal article" date="2010" name="Genome Res.">
        <title>Population genomic sequencing of Coccidioides fungi reveals recent hybridization and transposon control.</title>
        <authorList>
            <person name="Neafsey D.E."/>
            <person name="Barker B.M."/>
            <person name="Sharpton T.J."/>
            <person name="Stajich J.E."/>
            <person name="Park D.J."/>
            <person name="Whiston E."/>
            <person name="Hung C.-Y."/>
            <person name="McMahan C."/>
            <person name="White J."/>
            <person name="Sykes S."/>
            <person name="Heiman D."/>
            <person name="Young S."/>
            <person name="Zeng Q."/>
            <person name="Abouelleil A."/>
            <person name="Aftuck L."/>
            <person name="Bessette D."/>
            <person name="Brown A."/>
            <person name="FitzGerald M."/>
            <person name="Lui A."/>
            <person name="Macdonald J.P."/>
            <person name="Priest M."/>
            <person name="Orbach M.J."/>
            <person name="Galgiani J.N."/>
            <person name="Kirkland T.N."/>
            <person name="Cole G.T."/>
            <person name="Birren B.W."/>
            <person name="Henn M.R."/>
            <person name="Taylor J.W."/>
            <person name="Rounsley S.D."/>
        </authorList>
    </citation>
    <scope>GENOME REANNOTATION</scope>
    <source>
        <strain evidence="2">RS</strain>
    </source>
</reference>
<reference evidence="2" key="1">
    <citation type="journal article" date="2009" name="Genome Res.">
        <title>Comparative genomic analyses of the human fungal pathogens Coccidioides and their relatives.</title>
        <authorList>
            <person name="Sharpton T.J."/>
            <person name="Stajich J.E."/>
            <person name="Rounsley S.D."/>
            <person name="Gardner M.J."/>
            <person name="Wortman J.R."/>
            <person name="Jordar V.S."/>
            <person name="Maiti R."/>
            <person name="Kodira C.D."/>
            <person name="Neafsey D.E."/>
            <person name="Zeng Q."/>
            <person name="Hung C.-Y."/>
            <person name="McMahan C."/>
            <person name="Muszewska A."/>
            <person name="Grynberg M."/>
            <person name="Mandel M.A."/>
            <person name="Kellner E.M."/>
            <person name="Barker B.M."/>
            <person name="Galgiani J.N."/>
            <person name="Orbach M.J."/>
            <person name="Kirkland T.N."/>
            <person name="Cole G.T."/>
            <person name="Henn M.R."/>
            <person name="Birren B.W."/>
            <person name="Taylor J.W."/>
        </authorList>
    </citation>
    <scope>NUCLEOTIDE SEQUENCE [LARGE SCALE GENOMIC DNA]</scope>
    <source>
        <strain evidence="2">RS</strain>
    </source>
</reference>
<gene>
    <name evidence="1" type="ORF">CIMG_13405</name>
</gene>